<dbReference type="PROSITE" id="PS50977">
    <property type="entry name" value="HTH_TETR_2"/>
    <property type="match status" value="1"/>
</dbReference>
<dbReference type="PANTHER" id="PTHR30055">
    <property type="entry name" value="HTH-TYPE TRANSCRIPTIONAL REGULATOR RUTR"/>
    <property type="match status" value="1"/>
</dbReference>
<proteinExistence type="predicted"/>
<feature type="domain" description="HTH tetR-type" evidence="5">
    <location>
        <begin position="6"/>
        <end position="66"/>
    </location>
</feature>
<comment type="caution">
    <text evidence="6">The sequence shown here is derived from an EMBL/GenBank/DDBJ whole genome shotgun (WGS) entry which is preliminary data.</text>
</comment>
<organism evidence="6 7">
    <name type="scientific">Gryllotalpicola daejeonensis</name>
    <dbReference type="NCBI Taxonomy" id="993087"/>
    <lineage>
        <taxon>Bacteria</taxon>
        <taxon>Bacillati</taxon>
        <taxon>Actinomycetota</taxon>
        <taxon>Actinomycetes</taxon>
        <taxon>Micrococcales</taxon>
        <taxon>Microbacteriaceae</taxon>
        <taxon>Gryllotalpicola</taxon>
    </lineage>
</organism>
<evidence type="ECO:0000256" key="1">
    <source>
        <dbReference type="ARBA" id="ARBA00023015"/>
    </source>
</evidence>
<dbReference type="InterPro" id="IPR001647">
    <property type="entry name" value="HTH_TetR"/>
</dbReference>
<gene>
    <name evidence="6" type="ORF">GCM10022286_18400</name>
</gene>
<evidence type="ECO:0000256" key="3">
    <source>
        <dbReference type="ARBA" id="ARBA00023163"/>
    </source>
</evidence>
<dbReference type="Proteomes" id="UP001415169">
    <property type="component" value="Unassembled WGS sequence"/>
</dbReference>
<evidence type="ECO:0000313" key="7">
    <source>
        <dbReference type="Proteomes" id="UP001415169"/>
    </source>
</evidence>
<dbReference type="InterPro" id="IPR009057">
    <property type="entry name" value="Homeodomain-like_sf"/>
</dbReference>
<keyword evidence="7" id="KW-1185">Reference proteome</keyword>
<accession>A0ABP7ZK66</accession>
<dbReference type="PANTHER" id="PTHR30055:SF238">
    <property type="entry name" value="MYCOFACTOCIN BIOSYNTHESIS TRANSCRIPTIONAL REGULATOR MFTR-RELATED"/>
    <property type="match status" value="1"/>
</dbReference>
<dbReference type="Gene3D" id="1.10.357.10">
    <property type="entry name" value="Tetracycline Repressor, domain 2"/>
    <property type="match status" value="1"/>
</dbReference>
<feature type="DNA-binding region" description="H-T-H motif" evidence="4">
    <location>
        <begin position="29"/>
        <end position="48"/>
    </location>
</feature>
<dbReference type="SUPFAM" id="SSF46689">
    <property type="entry name" value="Homeodomain-like"/>
    <property type="match status" value="1"/>
</dbReference>
<reference evidence="6" key="1">
    <citation type="journal article" date="2014" name="Int. J. Syst. Evol. Microbiol.">
        <title>Complete genome of a new Firmicutes species belonging to the dominant human colonic microbiota ('Ruminococcus bicirculans') reveals two chromosomes and a selective capacity to utilize plant glucans.</title>
        <authorList>
            <consortium name="NISC Comparative Sequencing Program"/>
            <person name="Wegmann U."/>
            <person name="Louis P."/>
            <person name="Goesmann A."/>
            <person name="Henrissat B."/>
            <person name="Duncan S.H."/>
            <person name="Flint H.J."/>
        </authorList>
    </citation>
    <scope>NUCLEOTIDE SEQUENCE</scope>
    <source>
        <strain evidence="6">JCM 17590</strain>
    </source>
</reference>
<name>A0ABP7ZK66_9MICO</name>
<evidence type="ECO:0000256" key="4">
    <source>
        <dbReference type="PROSITE-ProRule" id="PRU00335"/>
    </source>
</evidence>
<reference evidence="6" key="2">
    <citation type="submission" date="2023-12" db="EMBL/GenBank/DDBJ databases">
        <authorList>
            <person name="Sun Q."/>
            <person name="Inoue M."/>
        </authorList>
    </citation>
    <scope>NUCLEOTIDE SEQUENCE</scope>
    <source>
        <strain evidence="6">JCM 17590</strain>
    </source>
</reference>
<dbReference type="Pfam" id="PF00440">
    <property type="entry name" value="TetR_N"/>
    <property type="match status" value="1"/>
</dbReference>
<evidence type="ECO:0000259" key="5">
    <source>
        <dbReference type="PROSITE" id="PS50977"/>
    </source>
</evidence>
<evidence type="ECO:0000313" key="6">
    <source>
        <dbReference type="EMBL" id="GAA4161220.1"/>
    </source>
</evidence>
<protein>
    <submittedName>
        <fullName evidence="6">TetR/AcrR family transcriptional regulator</fullName>
    </submittedName>
</protein>
<keyword evidence="3" id="KW-0804">Transcription</keyword>
<keyword evidence="2 4" id="KW-0238">DNA-binding</keyword>
<dbReference type="RefSeq" id="WP_344791467.1">
    <property type="nucleotide sequence ID" value="NZ_BAABBV010000001.1"/>
</dbReference>
<keyword evidence="1" id="KW-0805">Transcription regulation</keyword>
<evidence type="ECO:0000256" key="2">
    <source>
        <dbReference type="ARBA" id="ARBA00023125"/>
    </source>
</evidence>
<dbReference type="EMBL" id="BAABBV010000001">
    <property type="protein sequence ID" value="GAA4161220.1"/>
    <property type="molecule type" value="Genomic_DNA"/>
</dbReference>
<sequence length="186" mass="20077">MGRWEPGARERLAEAALELFDERGYEATTVADIAARAGVTERTFFRHYADKREVLFGDPAEYNAVFTDAVAAAPAEASPLDTAALALRAAGEWFVGRHPYARRRAAVVGAHTALQERELVKQLHLGEAIAAALVARGVPAPAAALTAELTTVAFHQAFTRWVARDEETDLGAIAIGVLDELRALTR</sequence>
<dbReference type="PRINTS" id="PR00455">
    <property type="entry name" value="HTHTETR"/>
</dbReference>
<dbReference type="InterPro" id="IPR050109">
    <property type="entry name" value="HTH-type_TetR-like_transc_reg"/>
</dbReference>